<evidence type="ECO:0000256" key="1">
    <source>
        <dbReference type="SAM" id="Phobius"/>
    </source>
</evidence>
<sequence length="309" mass="37605">MSLDKKVQNIFLTKKSKVLIDDKVNILLSPEFYWVREFEIPIKNKKEALKYLPELFVEILPDEEYNYYAIKKSENNFLGFAYKNEVILEAIKRANIKKQNINKIYFAQNELYEYKEFRYLEECFLYTSDDILVKNPFIECEEYCEIELYLQKLKLSKYKIDINLNFSYIKPKFIYILTIFLSVFIVLNMFRYFLYNDSYKKIQSKIEKVQKDYNMPKTSFETISILNKMKSEYKINENFREALEYILKYKKIDKDMVFKEINYSNDIFKLKVININATQFSDYFLEKFKILSQNKNNTDIYVELKYVKN</sequence>
<reference evidence="2 3" key="1">
    <citation type="submission" date="2017-10" db="EMBL/GenBank/DDBJ databases">
        <title>Genomics of the genus Arcobacter.</title>
        <authorList>
            <person name="Perez-Cataluna A."/>
            <person name="Figueras M.J."/>
        </authorList>
    </citation>
    <scope>NUCLEOTIDE SEQUENCE [LARGE SCALE GENOMIC DNA]</scope>
    <source>
        <strain evidence="2 3">CECT 8993</strain>
    </source>
</reference>
<keyword evidence="1" id="KW-0812">Transmembrane</keyword>
<proteinExistence type="predicted"/>
<keyword evidence="1" id="KW-0472">Membrane</keyword>
<dbReference type="Proteomes" id="UP000290172">
    <property type="component" value="Unassembled WGS sequence"/>
</dbReference>
<organism evidence="2 3">
    <name type="scientific">Halarcobacter ebronensis</name>
    <dbReference type="NCBI Taxonomy" id="1462615"/>
    <lineage>
        <taxon>Bacteria</taxon>
        <taxon>Pseudomonadati</taxon>
        <taxon>Campylobacterota</taxon>
        <taxon>Epsilonproteobacteria</taxon>
        <taxon>Campylobacterales</taxon>
        <taxon>Arcobacteraceae</taxon>
        <taxon>Halarcobacter</taxon>
    </lineage>
</organism>
<feature type="transmembrane region" description="Helical" evidence="1">
    <location>
        <begin position="173"/>
        <end position="194"/>
    </location>
</feature>
<evidence type="ECO:0000313" key="2">
    <source>
        <dbReference type="EMBL" id="RXJ68316.1"/>
    </source>
</evidence>
<keyword evidence="1" id="KW-1133">Transmembrane helix</keyword>
<name>A0A4Q0YD07_9BACT</name>
<gene>
    <name evidence="2" type="ORF">CRV08_08680</name>
</gene>
<dbReference type="AlphaFoldDB" id="A0A4Q0YD07"/>
<protein>
    <submittedName>
        <fullName evidence="2">Uncharacterized protein</fullName>
    </submittedName>
</protein>
<dbReference type="EMBL" id="PDKJ01000006">
    <property type="protein sequence ID" value="RXJ68316.1"/>
    <property type="molecule type" value="Genomic_DNA"/>
</dbReference>
<accession>A0A4Q0YD07</accession>
<evidence type="ECO:0000313" key="3">
    <source>
        <dbReference type="Proteomes" id="UP000290172"/>
    </source>
</evidence>
<comment type="caution">
    <text evidence="2">The sequence shown here is derived from an EMBL/GenBank/DDBJ whole genome shotgun (WGS) entry which is preliminary data.</text>
</comment>
<dbReference type="RefSeq" id="WP_128981149.1">
    <property type="nucleotide sequence ID" value="NZ_PDKJ01000006.1"/>
</dbReference>